<feature type="domain" description="Bacterial bifunctional deaminase-reductase C-terminal" evidence="1">
    <location>
        <begin position="4"/>
        <end position="180"/>
    </location>
</feature>
<organism evidence="2">
    <name type="scientific">Streptomyces sp. R41</name>
    <dbReference type="NCBI Taxonomy" id="3238632"/>
    <lineage>
        <taxon>Bacteria</taxon>
        <taxon>Bacillati</taxon>
        <taxon>Actinomycetota</taxon>
        <taxon>Actinomycetes</taxon>
        <taxon>Kitasatosporales</taxon>
        <taxon>Streptomycetaceae</taxon>
        <taxon>Streptomyces</taxon>
    </lineage>
</organism>
<dbReference type="GO" id="GO:0008703">
    <property type="term" value="F:5-amino-6-(5-phosphoribosylamino)uracil reductase activity"/>
    <property type="evidence" value="ECO:0007669"/>
    <property type="project" value="InterPro"/>
</dbReference>
<reference evidence="2" key="1">
    <citation type="submission" date="2024-07" db="EMBL/GenBank/DDBJ databases">
        <authorList>
            <person name="Yu S.T."/>
        </authorList>
    </citation>
    <scope>NUCLEOTIDE SEQUENCE</scope>
    <source>
        <strain evidence="2">R41</strain>
    </source>
</reference>
<dbReference type="RefSeq" id="WP_369244115.1">
    <property type="nucleotide sequence ID" value="NZ_CP163443.1"/>
</dbReference>
<gene>
    <name evidence="2" type="ORF">AB5J53_03080</name>
</gene>
<dbReference type="InterPro" id="IPR024072">
    <property type="entry name" value="DHFR-like_dom_sf"/>
</dbReference>
<dbReference type="Pfam" id="PF01872">
    <property type="entry name" value="RibD_C"/>
    <property type="match status" value="1"/>
</dbReference>
<dbReference type="GO" id="GO:0009231">
    <property type="term" value="P:riboflavin biosynthetic process"/>
    <property type="evidence" value="ECO:0007669"/>
    <property type="project" value="InterPro"/>
</dbReference>
<dbReference type="PANTHER" id="PTHR38011:SF11">
    <property type="entry name" value="2,5-DIAMINO-6-RIBOSYLAMINO-4(3H)-PYRIMIDINONE 5'-PHOSPHATE REDUCTASE"/>
    <property type="match status" value="1"/>
</dbReference>
<dbReference type="SUPFAM" id="SSF53597">
    <property type="entry name" value="Dihydrofolate reductase-like"/>
    <property type="match status" value="1"/>
</dbReference>
<proteinExistence type="predicted"/>
<accession>A0AB39RAN1</accession>
<dbReference type="EMBL" id="CP163443">
    <property type="protein sequence ID" value="XDQ50765.1"/>
    <property type="molecule type" value="Genomic_DNA"/>
</dbReference>
<dbReference type="Gene3D" id="3.40.430.10">
    <property type="entry name" value="Dihydrofolate Reductase, subunit A"/>
    <property type="match status" value="1"/>
</dbReference>
<dbReference type="InterPro" id="IPR002734">
    <property type="entry name" value="RibDG_C"/>
</dbReference>
<sequence length="194" mass="21064">MGRIIVTEFVSLDGVLEAPGGGEGFKYDGWSFEIDRGDGGNQFKLDETMSSDALLLGRVTYEGFAAAWPSREGEFADKFNNMPKFVVSSTLDKAEWNNSTVLGGDVVEEVTNLKRAQPGNIVVHGSARLVQTLIEYDLVDELRLMVFPVVLGTGKRLFGATSDKKRLRLTDSKVVGDGVAILTFERPQNAGEGG</sequence>
<dbReference type="PANTHER" id="PTHR38011">
    <property type="entry name" value="DIHYDROFOLATE REDUCTASE FAMILY PROTEIN (AFU_ORTHOLOGUE AFUA_8G06820)"/>
    <property type="match status" value="1"/>
</dbReference>
<protein>
    <submittedName>
        <fullName evidence="2">Dihydrofolate reductase family protein</fullName>
    </submittedName>
</protein>
<dbReference type="AlphaFoldDB" id="A0AB39RAN1"/>
<dbReference type="InterPro" id="IPR050765">
    <property type="entry name" value="Riboflavin_Biosynth_HTPR"/>
</dbReference>
<evidence type="ECO:0000259" key="1">
    <source>
        <dbReference type="Pfam" id="PF01872"/>
    </source>
</evidence>
<evidence type="ECO:0000313" key="2">
    <source>
        <dbReference type="EMBL" id="XDQ50765.1"/>
    </source>
</evidence>
<name>A0AB39RAN1_9ACTN</name>